<dbReference type="AlphaFoldDB" id="A0A6A6IA75"/>
<dbReference type="OrthoDB" id="3945251at2759"/>
<dbReference type="InterPro" id="IPR011990">
    <property type="entry name" value="TPR-like_helical_dom_sf"/>
</dbReference>
<dbReference type="RefSeq" id="XP_033681826.1">
    <property type="nucleotide sequence ID" value="XM_033832164.1"/>
</dbReference>
<protein>
    <recommendedName>
        <fullName evidence="1">Clr5 domain-containing protein</fullName>
    </recommendedName>
</protein>
<sequence>MTSQQADVPAELTTRNVPSTEQWETNKEFLRQLYIIQEMTLKDLMAIMRNQRSFYATAKMYKSRFSRWGFVKHNSLKDMEKVARRIVQGGNTNPNATFTINGRSVTAQEVARYFRRRGLKRLEDVVERSTVTAQEPDERVTSETQASACSGTSRLHQLASFRMPIAPVVYINHEMILKMIEVYYTGCCETNLWYTCTAGRIRTRKPIFDAATVLDRFVGFWIAGLNFARKGSRRACNRALLQARQKIPRIITAEHPSTIRAILEMLLEYAKANQYAMATLMLKEIIKACPPNHSLAIICRTALQVPPSEAESMALSGLACGADTLAKQCGQYHYAVVRCRVALIASKSTYMCSTQIAAEANRLLEDFAQSSQFSAEGYLSISESLLENLVDLGAFPKAEAIIENMKKYAQNLPAERILRWMVSCSDHLSKVQYCQQKYDLAEENCRYVIQARVANFGPDDPWALACMSRLSEWLRLWNRCDDAVEVEEWRAARSSS</sequence>
<feature type="domain" description="Clr5" evidence="1">
    <location>
        <begin position="19"/>
        <end position="72"/>
    </location>
</feature>
<evidence type="ECO:0000313" key="3">
    <source>
        <dbReference type="Proteomes" id="UP000800094"/>
    </source>
</evidence>
<dbReference type="Proteomes" id="UP000800094">
    <property type="component" value="Unassembled WGS sequence"/>
</dbReference>
<dbReference type="Pfam" id="PF14420">
    <property type="entry name" value="Clr5"/>
    <property type="match status" value="1"/>
</dbReference>
<keyword evidence="3" id="KW-1185">Reference proteome</keyword>
<dbReference type="PANTHER" id="PTHR38788">
    <property type="entry name" value="CLR5 DOMAIN-CONTAINING PROTEIN"/>
    <property type="match status" value="1"/>
</dbReference>
<dbReference type="InterPro" id="IPR025676">
    <property type="entry name" value="Clr5_dom"/>
</dbReference>
<evidence type="ECO:0000313" key="2">
    <source>
        <dbReference type="EMBL" id="KAF2246822.1"/>
    </source>
</evidence>
<accession>A0A6A6IA75</accession>
<organism evidence="2 3">
    <name type="scientific">Trematosphaeria pertusa</name>
    <dbReference type="NCBI Taxonomy" id="390896"/>
    <lineage>
        <taxon>Eukaryota</taxon>
        <taxon>Fungi</taxon>
        <taxon>Dikarya</taxon>
        <taxon>Ascomycota</taxon>
        <taxon>Pezizomycotina</taxon>
        <taxon>Dothideomycetes</taxon>
        <taxon>Pleosporomycetidae</taxon>
        <taxon>Pleosporales</taxon>
        <taxon>Massarineae</taxon>
        <taxon>Trematosphaeriaceae</taxon>
        <taxon>Trematosphaeria</taxon>
    </lineage>
</organism>
<gene>
    <name evidence="2" type="ORF">BU26DRAFT_552748</name>
</gene>
<dbReference type="Gene3D" id="1.25.40.10">
    <property type="entry name" value="Tetratricopeptide repeat domain"/>
    <property type="match status" value="1"/>
</dbReference>
<dbReference type="PANTHER" id="PTHR38788:SF3">
    <property type="entry name" value="CLR5 DOMAIN-CONTAINING PROTEIN"/>
    <property type="match status" value="1"/>
</dbReference>
<evidence type="ECO:0000259" key="1">
    <source>
        <dbReference type="Pfam" id="PF14420"/>
    </source>
</evidence>
<name>A0A6A6IA75_9PLEO</name>
<reference evidence="2" key="1">
    <citation type="journal article" date="2020" name="Stud. Mycol.">
        <title>101 Dothideomycetes genomes: a test case for predicting lifestyles and emergence of pathogens.</title>
        <authorList>
            <person name="Haridas S."/>
            <person name="Albert R."/>
            <person name="Binder M."/>
            <person name="Bloem J."/>
            <person name="Labutti K."/>
            <person name="Salamov A."/>
            <person name="Andreopoulos B."/>
            <person name="Baker S."/>
            <person name="Barry K."/>
            <person name="Bills G."/>
            <person name="Bluhm B."/>
            <person name="Cannon C."/>
            <person name="Castanera R."/>
            <person name="Culley D."/>
            <person name="Daum C."/>
            <person name="Ezra D."/>
            <person name="Gonzalez J."/>
            <person name="Henrissat B."/>
            <person name="Kuo A."/>
            <person name="Liang C."/>
            <person name="Lipzen A."/>
            <person name="Lutzoni F."/>
            <person name="Magnuson J."/>
            <person name="Mondo S."/>
            <person name="Nolan M."/>
            <person name="Ohm R."/>
            <person name="Pangilinan J."/>
            <person name="Park H.-J."/>
            <person name="Ramirez L."/>
            <person name="Alfaro M."/>
            <person name="Sun H."/>
            <person name="Tritt A."/>
            <person name="Yoshinaga Y."/>
            <person name="Zwiers L.-H."/>
            <person name="Turgeon B."/>
            <person name="Goodwin S."/>
            <person name="Spatafora J."/>
            <person name="Crous P."/>
            <person name="Grigoriev I."/>
        </authorList>
    </citation>
    <scope>NUCLEOTIDE SEQUENCE</scope>
    <source>
        <strain evidence="2">CBS 122368</strain>
    </source>
</reference>
<dbReference type="EMBL" id="ML987198">
    <property type="protein sequence ID" value="KAF2246822.1"/>
    <property type="molecule type" value="Genomic_DNA"/>
</dbReference>
<proteinExistence type="predicted"/>
<dbReference type="GeneID" id="54585494"/>